<protein>
    <submittedName>
        <fullName evidence="4">MOCOS sulfurase</fullName>
    </submittedName>
</protein>
<dbReference type="PANTHER" id="PTHR14237:SF19">
    <property type="entry name" value="MITOCHONDRIAL AMIDOXIME REDUCING COMPONENT 1"/>
    <property type="match status" value="1"/>
</dbReference>
<dbReference type="GO" id="GO:0030151">
    <property type="term" value="F:molybdenum ion binding"/>
    <property type="evidence" value="ECO:0007669"/>
    <property type="project" value="InterPro"/>
</dbReference>
<gene>
    <name evidence="4" type="primary">Mocos</name>
    <name evidence="4" type="ORF">CENUNI_R11594</name>
</gene>
<dbReference type="GO" id="GO:0030170">
    <property type="term" value="F:pyridoxal phosphate binding"/>
    <property type="evidence" value="ECO:0007669"/>
    <property type="project" value="InterPro"/>
</dbReference>
<dbReference type="GO" id="GO:0003824">
    <property type="term" value="F:catalytic activity"/>
    <property type="evidence" value="ECO:0007669"/>
    <property type="project" value="InterPro"/>
</dbReference>
<feature type="domain" description="MOSC" evidence="3">
    <location>
        <begin position="393"/>
        <end position="546"/>
    </location>
</feature>
<dbReference type="InterPro" id="IPR015424">
    <property type="entry name" value="PyrdxlP-dep_Trfase"/>
</dbReference>
<dbReference type="InterPro" id="IPR011037">
    <property type="entry name" value="Pyrv_Knase-like_insert_dom_sf"/>
</dbReference>
<dbReference type="InterPro" id="IPR000192">
    <property type="entry name" value="Aminotrans_V_dom"/>
</dbReference>
<evidence type="ECO:0000313" key="4">
    <source>
        <dbReference type="EMBL" id="NWR78767.1"/>
    </source>
</evidence>
<reference evidence="4 5" key="1">
    <citation type="submission" date="2019-09" db="EMBL/GenBank/DDBJ databases">
        <title>Bird 10,000 Genomes (B10K) Project - Family phase.</title>
        <authorList>
            <person name="Zhang G."/>
        </authorList>
    </citation>
    <scope>NUCLEOTIDE SEQUENCE [LARGE SCALE GENOMIC DNA]</scope>
    <source>
        <strain evidence="4">B10K-DU-017-25</strain>
        <tissue evidence="4">Mixed tissue sample</tissue>
    </source>
</reference>
<comment type="caution">
    <text evidence="4">The sequence shown here is derived from an EMBL/GenBank/DDBJ whole genome shotgun (WGS) entry which is preliminary data.</text>
</comment>
<dbReference type="Proteomes" id="UP000517892">
    <property type="component" value="Unassembled WGS sequence"/>
</dbReference>
<organism evidence="4 5">
    <name type="scientific">Centropus unirufus</name>
    <dbReference type="NCBI Taxonomy" id="1118519"/>
    <lineage>
        <taxon>Eukaryota</taxon>
        <taxon>Metazoa</taxon>
        <taxon>Chordata</taxon>
        <taxon>Craniata</taxon>
        <taxon>Vertebrata</taxon>
        <taxon>Euteleostomi</taxon>
        <taxon>Archelosauria</taxon>
        <taxon>Archosauria</taxon>
        <taxon>Dinosauria</taxon>
        <taxon>Saurischia</taxon>
        <taxon>Theropoda</taxon>
        <taxon>Coelurosauria</taxon>
        <taxon>Aves</taxon>
        <taxon>Neognathae</taxon>
        <taxon>Neoaves</taxon>
        <taxon>Otidimorphae</taxon>
        <taxon>Cuculiformes</taxon>
        <taxon>Centropidae</taxon>
        <taxon>Centropus</taxon>
    </lineage>
</organism>
<dbReference type="SUPFAM" id="SSF141673">
    <property type="entry name" value="MOSC N-terminal domain-like"/>
    <property type="match status" value="1"/>
</dbReference>
<dbReference type="AlphaFoldDB" id="A0A7K5A666"/>
<dbReference type="InterPro" id="IPR005303">
    <property type="entry name" value="MOCOS_middle"/>
</dbReference>
<keyword evidence="1" id="KW-0501">Molybdenum cofactor biosynthesis</keyword>
<dbReference type="PANTHER" id="PTHR14237">
    <property type="entry name" value="MOLYBDOPTERIN COFACTOR SULFURASE MOSC"/>
    <property type="match status" value="1"/>
</dbReference>
<evidence type="ECO:0000256" key="1">
    <source>
        <dbReference type="ARBA" id="ARBA00023150"/>
    </source>
</evidence>
<feature type="region of interest" description="Disordered" evidence="2">
    <location>
        <begin position="224"/>
        <end position="244"/>
    </location>
</feature>
<sequence>RFEDGTVSFLDIIALKHGFDVLEKLTGGMEKIKQHTFALAHYTYTVLSTLKYANGAPVVRIYSDTDFSNPDVQGPIINFNVLDENGEVIGFSQVDKMASLYNIHVRTGCFCNTGACQMHLGMSNEDVQRNLQAGHICGDDIDLVDGQPTGSVRISFGYMSSFEDAQTFLKFIIATRFSKSDTEIPVQSSLTKLMPESLPDDLPSLNNADKLSPVPHILDREFEDNLSVSKPTDNRHPPEAEAESIRAAVSETTVPTCRRGGKPITVSNIYLYPIKSCSAFEVTEWPVGNKGLLYDRNWMIVNQNGVCMTQKQEPRLCLVNPSIDLNQNIMMIEAEGMEPISVSLEENTGKDTVICESKVCSHRVKTYDCGERIAGWFSMFLGRPCRLIRQSSDATNKSHQKNTKGLESAANISLSLVNEAQYLLINVASILPLKEHISARLEEPLEIEEIIRRFRANIVISAPESFEEEEWAEISIGALRFQVVGPCSRCQIICIDQQSGERNKEFLQSLSASRGKKTNFGIYLMNQPLHSSLPGILSVGSQVLPVLKENTEIQPPTSSEEKCSG</sequence>
<keyword evidence="5" id="KW-1185">Reference proteome</keyword>
<evidence type="ECO:0000256" key="2">
    <source>
        <dbReference type="SAM" id="MobiDB-lite"/>
    </source>
</evidence>
<dbReference type="Pfam" id="PF03476">
    <property type="entry name" value="MOSC_N"/>
    <property type="match status" value="1"/>
</dbReference>
<dbReference type="EMBL" id="VYZI01000668">
    <property type="protein sequence ID" value="NWR78767.1"/>
    <property type="molecule type" value="Genomic_DNA"/>
</dbReference>
<dbReference type="InterPro" id="IPR015422">
    <property type="entry name" value="PyrdxlP-dep_Trfase_small"/>
</dbReference>
<dbReference type="GO" id="GO:0006777">
    <property type="term" value="P:Mo-molybdopterin cofactor biosynthetic process"/>
    <property type="evidence" value="ECO:0007669"/>
    <property type="project" value="UniProtKB-KW"/>
</dbReference>
<name>A0A7K5A666_9AVES</name>
<dbReference type="PROSITE" id="PS51340">
    <property type="entry name" value="MOSC"/>
    <property type="match status" value="1"/>
</dbReference>
<feature type="non-terminal residue" evidence="4">
    <location>
        <position position="565"/>
    </location>
</feature>
<dbReference type="SUPFAM" id="SSF53383">
    <property type="entry name" value="PLP-dependent transferases"/>
    <property type="match status" value="1"/>
</dbReference>
<dbReference type="Pfam" id="PF00266">
    <property type="entry name" value="Aminotran_5"/>
    <property type="match status" value="1"/>
</dbReference>
<dbReference type="Pfam" id="PF03473">
    <property type="entry name" value="MOSC"/>
    <property type="match status" value="1"/>
</dbReference>
<dbReference type="Gene3D" id="3.90.1150.10">
    <property type="entry name" value="Aspartate Aminotransferase, domain 1"/>
    <property type="match status" value="1"/>
</dbReference>
<feature type="non-terminal residue" evidence="4">
    <location>
        <position position="1"/>
    </location>
</feature>
<evidence type="ECO:0000313" key="5">
    <source>
        <dbReference type="Proteomes" id="UP000517892"/>
    </source>
</evidence>
<dbReference type="InterPro" id="IPR005302">
    <property type="entry name" value="MoCF_Sase_C"/>
</dbReference>
<accession>A0A7K5A666</accession>
<dbReference type="OrthoDB" id="420046at2759"/>
<dbReference type="SUPFAM" id="SSF50800">
    <property type="entry name" value="PK beta-barrel domain-like"/>
    <property type="match status" value="1"/>
</dbReference>
<proteinExistence type="predicted"/>
<evidence type="ECO:0000259" key="3">
    <source>
        <dbReference type="PROSITE" id="PS51340"/>
    </source>
</evidence>